<keyword evidence="9" id="KW-1185">Reference proteome</keyword>
<feature type="domain" description="Major facilitator superfamily (MFS) profile" evidence="7">
    <location>
        <begin position="1"/>
        <end position="398"/>
    </location>
</feature>
<evidence type="ECO:0000256" key="1">
    <source>
        <dbReference type="ARBA" id="ARBA00004651"/>
    </source>
</evidence>
<evidence type="ECO:0000256" key="6">
    <source>
        <dbReference type="SAM" id="Phobius"/>
    </source>
</evidence>
<name>A0ABW1HZW1_9PSEU</name>
<comment type="subcellular location">
    <subcellularLocation>
        <location evidence="1">Cell membrane</location>
        <topology evidence="1">Multi-pass membrane protein</topology>
    </subcellularLocation>
</comment>
<feature type="transmembrane region" description="Helical" evidence="6">
    <location>
        <begin position="216"/>
        <end position="235"/>
    </location>
</feature>
<feature type="transmembrane region" description="Helical" evidence="6">
    <location>
        <begin position="169"/>
        <end position="191"/>
    </location>
</feature>
<dbReference type="InterPro" id="IPR020846">
    <property type="entry name" value="MFS_dom"/>
</dbReference>
<keyword evidence="4 6" id="KW-1133">Transmembrane helix</keyword>
<reference evidence="9" key="1">
    <citation type="journal article" date="2019" name="Int. J. Syst. Evol. Microbiol.">
        <title>The Global Catalogue of Microorganisms (GCM) 10K type strain sequencing project: providing services to taxonomists for standard genome sequencing and annotation.</title>
        <authorList>
            <consortium name="The Broad Institute Genomics Platform"/>
            <consortium name="The Broad Institute Genome Sequencing Center for Infectious Disease"/>
            <person name="Wu L."/>
            <person name="Ma J."/>
        </authorList>
    </citation>
    <scope>NUCLEOTIDE SEQUENCE [LARGE SCALE GENOMIC DNA]</scope>
    <source>
        <strain evidence="9">CGMCC 4.7397</strain>
    </source>
</reference>
<dbReference type="EMBL" id="JBHSQK010000005">
    <property type="protein sequence ID" value="MFC5946977.1"/>
    <property type="molecule type" value="Genomic_DNA"/>
</dbReference>
<feature type="transmembrane region" description="Helical" evidence="6">
    <location>
        <begin position="142"/>
        <end position="163"/>
    </location>
</feature>
<proteinExistence type="predicted"/>
<feature type="transmembrane region" description="Helical" evidence="6">
    <location>
        <begin position="82"/>
        <end position="101"/>
    </location>
</feature>
<dbReference type="Gene3D" id="1.20.1250.20">
    <property type="entry name" value="MFS general substrate transporter like domains"/>
    <property type="match status" value="2"/>
</dbReference>
<keyword evidence="5 6" id="KW-0472">Membrane</keyword>
<evidence type="ECO:0000313" key="8">
    <source>
        <dbReference type="EMBL" id="MFC5946977.1"/>
    </source>
</evidence>
<comment type="caution">
    <text evidence="8">The sequence shown here is derived from an EMBL/GenBank/DDBJ whole genome shotgun (WGS) entry which is preliminary data.</text>
</comment>
<organism evidence="8 9">
    <name type="scientific">Pseudonocardia lutea</name>
    <dbReference type="NCBI Taxonomy" id="2172015"/>
    <lineage>
        <taxon>Bacteria</taxon>
        <taxon>Bacillati</taxon>
        <taxon>Actinomycetota</taxon>
        <taxon>Actinomycetes</taxon>
        <taxon>Pseudonocardiales</taxon>
        <taxon>Pseudonocardiaceae</taxon>
        <taxon>Pseudonocardia</taxon>
    </lineage>
</organism>
<feature type="transmembrane region" description="Helical" evidence="6">
    <location>
        <begin position="369"/>
        <end position="390"/>
    </location>
</feature>
<feature type="transmembrane region" description="Helical" evidence="6">
    <location>
        <begin position="255"/>
        <end position="272"/>
    </location>
</feature>
<dbReference type="PANTHER" id="PTHR43124:SF3">
    <property type="entry name" value="CHLORAMPHENICOL EFFLUX PUMP RV0191"/>
    <property type="match status" value="1"/>
</dbReference>
<dbReference type="InterPro" id="IPR050189">
    <property type="entry name" value="MFS_Efflux_Transporters"/>
</dbReference>
<evidence type="ECO:0000256" key="5">
    <source>
        <dbReference type="ARBA" id="ARBA00023136"/>
    </source>
</evidence>
<evidence type="ECO:0000256" key="3">
    <source>
        <dbReference type="ARBA" id="ARBA00022692"/>
    </source>
</evidence>
<sequence length="404" mass="40557">MRVARHRAPAWTGPRTAIALVQVLGLAVWFSASAVVPRLRAEWGIGEATAVWLTVAVQLGFVAGAVTSAVLTLPDRVRPHRLLAWSALGAAACTLVMAAAVDTPGPALALRGLTGVFLAGVYPVGMKLTTSWSGPGSRYRDLGLLVGALTLGSALPHLLGGLAGPALPWRGVLTGAAAAGLLAALLAATLVRPGPGHAPASPPDPRYALRMLRERGPALVVCGYLGHMWELYAFWTWVPAYLAAAPAAGGPPTGLVVFATSGVAGALGCAVAGRVADRVGPAPVAIAALAVSGTCCLLSPVMVGAGLPALVTFCAVWGGSVVADSAVFTGALTDVADRRYVGTALTTQTALGFLLTAVSIQVVPLVAGVGGWATALLVLLPGPVLGVLALRSLVPATPAVPARA</sequence>
<feature type="transmembrane region" description="Helical" evidence="6">
    <location>
        <begin position="284"/>
        <end position="303"/>
    </location>
</feature>
<feature type="transmembrane region" description="Helical" evidence="6">
    <location>
        <begin position="50"/>
        <end position="70"/>
    </location>
</feature>
<dbReference type="PANTHER" id="PTHR43124">
    <property type="entry name" value="PURINE EFFLUX PUMP PBUE"/>
    <property type="match status" value="1"/>
</dbReference>
<dbReference type="PROSITE" id="PS50850">
    <property type="entry name" value="MFS"/>
    <property type="match status" value="1"/>
</dbReference>
<feature type="transmembrane region" description="Helical" evidence="6">
    <location>
        <begin position="107"/>
        <end position="130"/>
    </location>
</feature>
<gene>
    <name evidence="8" type="ORF">ACFQH9_01630</name>
</gene>
<evidence type="ECO:0000259" key="7">
    <source>
        <dbReference type="PROSITE" id="PS50850"/>
    </source>
</evidence>
<feature type="transmembrane region" description="Helical" evidence="6">
    <location>
        <begin position="309"/>
        <end position="328"/>
    </location>
</feature>
<dbReference type="RefSeq" id="WP_379563392.1">
    <property type="nucleotide sequence ID" value="NZ_JBHSQK010000005.1"/>
</dbReference>
<evidence type="ECO:0000313" key="9">
    <source>
        <dbReference type="Proteomes" id="UP001596119"/>
    </source>
</evidence>
<keyword evidence="2" id="KW-1003">Cell membrane</keyword>
<evidence type="ECO:0000256" key="2">
    <source>
        <dbReference type="ARBA" id="ARBA00022475"/>
    </source>
</evidence>
<dbReference type="Proteomes" id="UP001596119">
    <property type="component" value="Unassembled WGS sequence"/>
</dbReference>
<evidence type="ECO:0000256" key="4">
    <source>
        <dbReference type="ARBA" id="ARBA00022989"/>
    </source>
</evidence>
<dbReference type="Pfam" id="PF07690">
    <property type="entry name" value="MFS_1"/>
    <property type="match status" value="1"/>
</dbReference>
<dbReference type="InterPro" id="IPR011701">
    <property type="entry name" value="MFS"/>
</dbReference>
<keyword evidence="3 6" id="KW-0812">Transmembrane</keyword>
<protein>
    <submittedName>
        <fullName evidence="8">MFS transporter</fullName>
    </submittedName>
</protein>
<dbReference type="InterPro" id="IPR036259">
    <property type="entry name" value="MFS_trans_sf"/>
</dbReference>
<dbReference type="SUPFAM" id="SSF103473">
    <property type="entry name" value="MFS general substrate transporter"/>
    <property type="match status" value="1"/>
</dbReference>
<feature type="transmembrane region" description="Helical" evidence="6">
    <location>
        <begin position="340"/>
        <end position="363"/>
    </location>
</feature>
<accession>A0ABW1HZW1</accession>